<dbReference type="Proteomes" id="UP000218620">
    <property type="component" value="Unassembled WGS sequence"/>
</dbReference>
<dbReference type="InterPro" id="IPR005801">
    <property type="entry name" value="ADC_synthase"/>
</dbReference>
<organism evidence="8 9">
    <name type="scientific">Brevibacterium aurantiacum</name>
    <dbReference type="NCBI Taxonomy" id="273384"/>
    <lineage>
        <taxon>Bacteria</taxon>
        <taxon>Bacillati</taxon>
        <taxon>Actinomycetota</taxon>
        <taxon>Actinomycetes</taxon>
        <taxon>Micrococcales</taxon>
        <taxon>Brevibacteriaceae</taxon>
        <taxon>Brevibacterium</taxon>
    </lineage>
</organism>
<dbReference type="NCBIfam" id="TIGR00543">
    <property type="entry name" value="isochor_syn"/>
    <property type="match status" value="1"/>
</dbReference>
<dbReference type="SUPFAM" id="SSF56322">
    <property type="entry name" value="ADC synthase"/>
    <property type="match status" value="1"/>
</dbReference>
<name>A0A2A3YSG7_BREAU</name>
<accession>A0A2A3YSG7</accession>
<gene>
    <name evidence="8" type="ORF">CIK65_13085</name>
</gene>
<protein>
    <recommendedName>
        <fullName evidence="3">isochorismate synthase</fullName>
        <ecNumber evidence="3">5.4.4.2</ecNumber>
    </recommendedName>
    <alternativeName>
        <fullName evidence="5">Isochorismate mutase</fullName>
    </alternativeName>
</protein>
<comment type="caution">
    <text evidence="8">The sequence shown here is derived from an EMBL/GenBank/DDBJ whole genome shotgun (WGS) entry which is preliminary data.</text>
</comment>
<evidence type="ECO:0000256" key="5">
    <source>
        <dbReference type="ARBA" id="ARBA00041564"/>
    </source>
</evidence>
<comment type="similarity">
    <text evidence="2">Belongs to the isochorismate synthase family.</text>
</comment>
<comment type="catalytic activity">
    <reaction evidence="1">
        <text>chorismate = isochorismate</text>
        <dbReference type="Rhea" id="RHEA:18985"/>
        <dbReference type="ChEBI" id="CHEBI:29748"/>
        <dbReference type="ChEBI" id="CHEBI:29780"/>
        <dbReference type="EC" id="5.4.4.2"/>
    </reaction>
</comment>
<evidence type="ECO:0000256" key="1">
    <source>
        <dbReference type="ARBA" id="ARBA00000799"/>
    </source>
</evidence>
<evidence type="ECO:0000256" key="2">
    <source>
        <dbReference type="ARBA" id="ARBA00005297"/>
    </source>
</evidence>
<dbReference type="Gene3D" id="3.60.120.10">
    <property type="entry name" value="Anthranilate synthase"/>
    <property type="match status" value="1"/>
</dbReference>
<feature type="region of interest" description="Disordered" evidence="6">
    <location>
        <begin position="1"/>
        <end position="23"/>
    </location>
</feature>
<evidence type="ECO:0000259" key="7">
    <source>
        <dbReference type="Pfam" id="PF00425"/>
    </source>
</evidence>
<feature type="domain" description="Chorismate-utilising enzyme C-terminal" evidence="7">
    <location>
        <begin position="126"/>
        <end position="382"/>
    </location>
</feature>
<evidence type="ECO:0000256" key="3">
    <source>
        <dbReference type="ARBA" id="ARBA00012824"/>
    </source>
</evidence>
<dbReference type="GO" id="GO:0008909">
    <property type="term" value="F:isochorismate synthase activity"/>
    <property type="evidence" value="ECO:0007669"/>
    <property type="project" value="UniProtKB-EC"/>
</dbReference>
<keyword evidence="4" id="KW-0413">Isomerase</keyword>
<dbReference type="AlphaFoldDB" id="A0A2A3YSG7"/>
<dbReference type="GO" id="GO:0009697">
    <property type="term" value="P:salicylic acid biosynthetic process"/>
    <property type="evidence" value="ECO:0007669"/>
    <property type="project" value="TreeGrafter"/>
</dbReference>
<evidence type="ECO:0000256" key="4">
    <source>
        <dbReference type="ARBA" id="ARBA00023235"/>
    </source>
</evidence>
<dbReference type="Pfam" id="PF00425">
    <property type="entry name" value="Chorismate_bind"/>
    <property type="match status" value="1"/>
</dbReference>
<dbReference type="RefSeq" id="WP_096178779.1">
    <property type="nucleotide sequence ID" value="NZ_JBQDRX010000048.1"/>
</dbReference>
<dbReference type="PANTHER" id="PTHR42839">
    <property type="entry name" value="ISOCHORISMATE SYNTHASE ENTC"/>
    <property type="match status" value="1"/>
</dbReference>
<dbReference type="InterPro" id="IPR004561">
    <property type="entry name" value="IsoChor_synthase"/>
</dbReference>
<evidence type="ECO:0000313" key="9">
    <source>
        <dbReference type="Proteomes" id="UP000218620"/>
    </source>
</evidence>
<feature type="compositionally biased region" description="Basic and acidic residues" evidence="6">
    <location>
        <begin position="8"/>
        <end position="18"/>
    </location>
</feature>
<dbReference type="InterPro" id="IPR015890">
    <property type="entry name" value="Chorismate_C"/>
</dbReference>
<reference evidence="8 9" key="1">
    <citation type="journal article" date="2017" name="Elife">
        <title>Extensive horizontal gene transfer in cheese-associated bacteria.</title>
        <authorList>
            <person name="Bonham K.S."/>
            <person name="Wolfe B.E."/>
            <person name="Dutton R.J."/>
        </authorList>
    </citation>
    <scope>NUCLEOTIDE SEQUENCE [LARGE SCALE GENOMIC DNA]</scope>
    <source>
        <strain evidence="8 9">962_8</strain>
    </source>
</reference>
<proteinExistence type="inferred from homology"/>
<dbReference type="EMBL" id="NRGQ01000020">
    <property type="protein sequence ID" value="PCC42256.1"/>
    <property type="molecule type" value="Genomic_DNA"/>
</dbReference>
<dbReference type="PANTHER" id="PTHR42839:SF2">
    <property type="entry name" value="ISOCHORISMATE SYNTHASE ENTC"/>
    <property type="match status" value="1"/>
</dbReference>
<evidence type="ECO:0000313" key="8">
    <source>
        <dbReference type="EMBL" id="PCC42256.1"/>
    </source>
</evidence>
<sequence>MSITPAERTVHETSRVEWDPDPSPYRSRRWVGPTDHTARFISSRLTAEVRGDLHQVASTDFEDAVESAFANNPTADIIIGCLPFDPADSAVFVCGANETEPGAGSEAVQQAAAPQIRSVIDVPGVAEYERRVDEALRLIDEGAMEKVVLARSKLAAAAAPIDPQQLLERLRANSPHGFGFHVPLVDGGSFVGLSPELLVERDQLAVSSHPLAGSRSRTGGSDEDAARIADLRASGKDAREHQLVVEAVESALDPYCPDTRVDDQDITATDSMFHLGTWVRGNLATDELVRLPSVSALARALHPTPAVCGAPTEEAREMLRRVEGGRGYFTGAVGWQDRDGNGEWAVAIRGAMIEGSTALVSAGAGIVAGSDPRAEAEETGAKLRTVLSALGLGEQVTR</sequence>
<dbReference type="EC" id="5.4.4.2" evidence="3"/>
<evidence type="ECO:0000256" key="6">
    <source>
        <dbReference type="SAM" id="MobiDB-lite"/>
    </source>
</evidence>